<protein>
    <submittedName>
        <fullName evidence="2">Uncharacterized protein</fullName>
    </submittedName>
</protein>
<reference evidence="2 3" key="1">
    <citation type="submission" date="2024-02" db="EMBL/GenBank/DDBJ databases">
        <title>Draft genome sequence of Collimonas sp. strain H4R21, an effective mineral-weathering bacterial strain isolated from the beech rhizosphere.</title>
        <authorList>
            <person name="Morin E."/>
            <person name="Uroz S."/>
            <person name="Leveau J.H.J."/>
            <person name="Kumar R."/>
            <person name="Rey M.W."/>
            <person name="Pham J."/>
        </authorList>
    </citation>
    <scope>NUCLEOTIDE SEQUENCE [LARGE SCALE GENOMIC DNA]</scope>
    <source>
        <strain evidence="2 3">H4R21</strain>
    </source>
</reference>
<dbReference type="RefSeq" id="WP_342831367.1">
    <property type="nucleotide sequence ID" value="NZ_JBANDC010000022.1"/>
</dbReference>
<comment type="caution">
    <text evidence="2">The sequence shown here is derived from an EMBL/GenBank/DDBJ whole genome shotgun (WGS) entry which is preliminary data.</text>
</comment>
<name>A0ABU9Q1X8_9BURK</name>
<proteinExistence type="predicted"/>
<accession>A0ABU9Q1X8</accession>
<keyword evidence="3" id="KW-1185">Reference proteome</keyword>
<organism evidence="2 3">
    <name type="scientific">Collimonas rhizosphaerae</name>
    <dbReference type="NCBI Taxonomy" id="3126357"/>
    <lineage>
        <taxon>Bacteria</taxon>
        <taxon>Pseudomonadati</taxon>
        <taxon>Pseudomonadota</taxon>
        <taxon>Betaproteobacteria</taxon>
        <taxon>Burkholderiales</taxon>
        <taxon>Oxalobacteraceae</taxon>
        <taxon>Collimonas</taxon>
    </lineage>
</organism>
<evidence type="ECO:0000313" key="2">
    <source>
        <dbReference type="EMBL" id="MEM4990284.1"/>
    </source>
</evidence>
<evidence type="ECO:0000313" key="3">
    <source>
        <dbReference type="Proteomes" id="UP001495910"/>
    </source>
</evidence>
<evidence type="ECO:0000256" key="1">
    <source>
        <dbReference type="SAM" id="MobiDB-lite"/>
    </source>
</evidence>
<dbReference type="Proteomes" id="UP001495910">
    <property type="component" value="Unassembled WGS sequence"/>
</dbReference>
<dbReference type="EMBL" id="JBANDC010000022">
    <property type="protein sequence ID" value="MEM4990284.1"/>
    <property type="molecule type" value="Genomic_DNA"/>
</dbReference>
<feature type="compositionally biased region" description="Low complexity" evidence="1">
    <location>
        <begin position="72"/>
        <end position="87"/>
    </location>
</feature>
<gene>
    <name evidence="2" type="ORF">V8G57_23035</name>
</gene>
<feature type="region of interest" description="Disordered" evidence="1">
    <location>
        <begin position="59"/>
        <end position="87"/>
    </location>
</feature>
<sequence length="87" mass="8780">MKMTNERDLIADLTLAVIDLAGAVAQIAETMPGHTKAQVNDSLNVAVTKLEQVAIAISAGGDGGRSEDGDVAAAATEAETQAETQAG</sequence>